<protein>
    <recommendedName>
        <fullName evidence="4 5">Eukaryotic translation initiation factor 3 subunit E</fullName>
        <shortName evidence="4">eIF3e</shortName>
    </recommendedName>
    <alternativeName>
        <fullName evidence="4">Eukaryotic translation initiation factor 3 subunit 6</fullName>
    </alternativeName>
</protein>
<dbReference type="PANTHER" id="PTHR10317">
    <property type="entry name" value="EUKARYOTIC TRANSLATION INITIATION FACTOR 3 SUBUNIT E"/>
    <property type="match status" value="1"/>
</dbReference>
<feature type="domain" description="PCI" evidence="6">
    <location>
        <begin position="196"/>
        <end position="372"/>
    </location>
</feature>
<keyword evidence="1 4" id="KW-0963">Cytoplasm</keyword>
<dbReference type="PROSITE" id="PS50250">
    <property type="entry name" value="PCI"/>
    <property type="match status" value="1"/>
</dbReference>
<dbReference type="OrthoDB" id="417252at2759"/>
<dbReference type="Pfam" id="PF01399">
    <property type="entry name" value="PCI"/>
    <property type="match status" value="1"/>
</dbReference>
<reference evidence="7" key="1">
    <citation type="submission" date="2019-05" db="EMBL/GenBank/DDBJ databases">
        <title>Annotation for the trematode Fasciolopsis buski.</title>
        <authorList>
            <person name="Choi Y.-J."/>
        </authorList>
    </citation>
    <scope>NUCLEOTIDE SEQUENCE</scope>
    <source>
        <strain evidence="7">HT</strain>
        <tissue evidence="7">Whole worm</tissue>
    </source>
</reference>
<evidence type="ECO:0000256" key="2">
    <source>
        <dbReference type="ARBA" id="ARBA00022540"/>
    </source>
</evidence>
<dbReference type="GO" id="GO:0003743">
    <property type="term" value="F:translation initiation factor activity"/>
    <property type="evidence" value="ECO:0007669"/>
    <property type="project" value="UniProtKB-UniRule"/>
</dbReference>
<gene>
    <name evidence="7" type="ORF">FBUS_09433</name>
</gene>
<dbReference type="Gene3D" id="1.25.40.570">
    <property type="match status" value="1"/>
</dbReference>
<evidence type="ECO:0000259" key="6">
    <source>
        <dbReference type="PROSITE" id="PS50250"/>
    </source>
</evidence>
<dbReference type="SMART" id="SM01186">
    <property type="entry name" value="eIF3_N"/>
    <property type="match status" value="1"/>
</dbReference>
<comment type="function">
    <text evidence="4">Component of the eukaryotic translation initiation factor 3 (eIF-3) complex, which is involved in protein synthesis of a specialized repertoire of mRNAs and, together with other initiation factors, stimulates binding of mRNA and methionyl-tRNAi to the 40S ribosome. The eIF-3 complex specifically targets and initiates translation of a subset of mRNAs involved in cell proliferation.</text>
</comment>
<keyword evidence="8" id="KW-1185">Reference proteome</keyword>
<comment type="similarity">
    <text evidence="4 5">Belongs to the eIF-3 subunit E family.</text>
</comment>
<dbReference type="HAMAP" id="MF_03004">
    <property type="entry name" value="eIF3e"/>
    <property type="match status" value="1"/>
</dbReference>
<dbReference type="GO" id="GO:0001732">
    <property type="term" value="P:formation of cytoplasmic translation initiation complex"/>
    <property type="evidence" value="ECO:0007669"/>
    <property type="project" value="UniProtKB-UniRule"/>
</dbReference>
<dbReference type="InterPro" id="IPR016650">
    <property type="entry name" value="eIF3e"/>
</dbReference>
<dbReference type="InterPro" id="IPR036390">
    <property type="entry name" value="WH_DNA-bd_sf"/>
</dbReference>
<dbReference type="CDD" id="cd21378">
    <property type="entry name" value="eIF3E"/>
    <property type="match status" value="1"/>
</dbReference>
<dbReference type="InterPro" id="IPR019010">
    <property type="entry name" value="eIF3e_N"/>
</dbReference>
<organism evidence="7 8">
    <name type="scientific">Fasciolopsis buskii</name>
    <dbReference type="NCBI Taxonomy" id="27845"/>
    <lineage>
        <taxon>Eukaryota</taxon>
        <taxon>Metazoa</taxon>
        <taxon>Spiralia</taxon>
        <taxon>Lophotrochozoa</taxon>
        <taxon>Platyhelminthes</taxon>
        <taxon>Trematoda</taxon>
        <taxon>Digenea</taxon>
        <taxon>Plagiorchiida</taxon>
        <taxon>Echinostomata</taxon>
        <taxon>Echinostomatoidea</taxon>
        <taxon>Fasciolidae</taxon>
        <taxon>Fasciolopsis</taxon>
    </lineage>
</organism>
<keyword evidence="2 4" id="KW-0396">Initiation factor</keyword>
<evidence type="ECO:0000313" key="7">
    <source>
        <dbReference type="EMBL" id="KAA0195134.1"/>
    </source>
</evidence>
<dbReference type="SMART" id="SM00088">
    <property type="entry name" value="PINT"/>
    <property type="match status" value="1"/>
</dbReference>
<comment type="subunit">
    <text evidence="4 5">Component of the eukaryotic translation initiation factor 3 (eIF-3) complex.</text>
</comment>
<keyword evidence="3 4" id="KW-0648">Protein biosynthesis</keyword>
<comment type="subcellular location">
    <subcellularLocation>
        <location evidence="4 5">Cytoplasm</location>
    </subcellularLocation>
</comment>
<evidence type="ECO:0000256" key="4">
    <source>
        <dbReference type="HAMAP-Rule" id="MF_03004"/>
    </source>
</evidence>
<proteinExistence type="inferred from homology"/>
<dbReference type="PIRSF" id="PIRSF016255">
    <property type="entry name" value="eIF3e_su6"/>
    <property type="match status" value="1"/>
</dbReference>
<dbReference type="SUPFAM" id="SSF46785">
    <property type="entry name" value="Winged helix' DNA-binding domain"/>
    <property type="match status" value="1"/>
</dbReference>
<dbReference type="AlphaFoldDB" id="A0A8E0S2J2"/>
<evidence type="ECO:0000256" key="3">
    <source>
        <dbReference type="ARBA" id="ARBA00022917"/>
    </source>
</evidence>
<comment type="caution">
    <text evidence="7">The sequence shown here is derived from an EMBL/GenBank/DDBJ whole genome shotgun (WGS) entry which is preliminary data.</text>
</comment>
<dbReference type="EMBL" id="LUCM01003907">
    <property type="protein sequence ID" value="KAA0195134.1"/>
    <property type="molecule type" value="Genomic_DNA"/>
</dbReference>
<name>A0A8E0S2J2_9TREM</name>
<accession>A0A8E0S2J2</accession>
<dbReference type="GO" id="GO:0071540">
    <property type="term" value="C:eukaryotic translation initiation factor 3 complex, eIF3e"/>
    <property type="evidence" value="ECO:0007669"/>
    <property type="project" value="UniProtKB-UniRule"/>
</dbReference>
<dbReference type="Proteomes" id="UP000728185">
    <property type="component" value="Unassembled WGS sequence"/>
</dbReference>
<sequence length="415" mass="48473">MSEYDLTKKISNYLDKHLIMPLLEYISVKSVLIFSAGILDFAEKRALVVERIQDMDVKLEPINAIFSQEMLKDVEQCKNTKELILSLETKYDFKPEMLDDLFQAARVFYDIGNYNTTSEYLRIVRQLVTPGSKRHLDACWGRLASEILVQNWNEAMEDLEKLKDAIDCQNDDRPASETYLMQLQQRTWMLHWSLFVFFNHPQGKEKLIEWFMQSPAHLNAIQTLAPHLLRYLTVCVVTSSDKKKKNLIRDLVYLIQQESYSYRDPVTEFLECLFVKFDFDSAQQKLRTCETVLPNDFFLTGCFEEFIENARLLMFESFCRIHHSVEIGTLAEKLNMNVDEAEKWIVNLIRNARMDAKIDSQKGLIVMGTQKVSPYQQVIERTKTSGSSAHKLLERLRYEKALDTELQWSLTSAHA</sequence>
<evidence type="ECO:0000256" key="5">
    <source>
        <dbReference type="PIRNR" id="PIRNR016255"/>
    </source>
</evidence>
<evidence type="ECO:0000256" key="1">
    <source>
        <dbReference type="ARBA" id="ARBA00022490"/>
    </source>
</evidence>
<evidence type="ECO:0000313" key="8">
    <source>
        <dbReference type="Proteomes" id="UP000728185"/>
    </source>
</evidence>
<dbReference type="GO" id="GO:0033290">
    <property type="term" value="C:eukaryotic 48S preinitiation complex"/>
    <property type="evidence" value="ECO:0007669"/>
    <property type="project" value="UniProtKB-UniRule"/>
</dbReference>
<dbReference type="GO" id="GO:0016282">
    <property type="term" value="C:eukaryotic 43S preinitiation complex"/>
    <property type="evidence" value="ECO:0007669"/>
    <property type="project" value="UniProtKB-UniRule"/>
</dbReference>
<dbReference type="InterPro" id="IPR000717">
    <property type="entry name" value="PCI_dom"/>
</dbReference>